<dbReference type="InterPro" id="IPR050316">
    <property type="entry name" value="Tyrosinase/Hemocyanin"/>
</dbReference>
<keyword evidence="2" id="KW-0479">Metal-binding</keyword>
<dbReference type="PANTHER" id="PTHR11474:SF126">
    <property type="entry name" value="TYROSINASE-LIKE PROTEIN TYR-1-RELATED"/>
    <property type="match status" value="1"/>
</dbReference>
<sequence length="437" mass="48684">MKKYLREMVITISVAMIVVMTMLRTPATETTFVRKNVVDLTPQEKLDFVNALKTLKTRPGTNSKNVSLYDEVVAIHAGAMTFDKMQLGGQVILPQDTPSTGPATGSDAAHEHGAFLPWHREYLSRFEKALRSVNPNITIPYWDWTDPRAVEVIFNPNFLGTNGSGSTLTFEYPDGRPTIRLDGGPVVSGNFSEADGWRIVPDLHKNISTAETLGTSLIRYLAGSDAPPGTGFPLEKAETDRILQSPDYATFRPFLEGDITINADGTENECRNFPCNHNLVHALVGGTVPNPNQNETNRQLLTLGTISNTPASPNEPAFFLLHANVDRLWAEWQNNGRKGPEFYGVPGEPYGHNLNDKMWPWDGGDSIPGSIGSTDIRPYLPVIAPNDIVKPIDTLNWRKYGYTYDTLLKKGRGWRRQSRGELPVKRTRVPERRRGSR</sequence>
<evidence type="ECO:0000313" key="6">
    <source>
        <dbReference type="EMBL" id="QDL06886.1"/>
    </source>
</evidence>
<dbReference type="PRINTS" id="PR00092">
    <property type="entry name" value="TYROSINASE"/>
</dbReference>
<keyword evidence="3" id="KW-0186">Copper</keyword>
<dbReference type="SUPFAM" id="SSF48056">
    <property type="entry name" value="Di-copper centre-containing domain"/>
    <property type="match status" value="1"/>
</dbReference>
<dbReference type="InterPro" id="IPR002227">
    <property type="entry name" value="Tyrosinase_Cu-bd"/>
</dbReference>
<evidence type="ECO:0000256" key="3">
    <source>
        <dbReference type="ARBA" id="ARBA00023008"/>
    </source>
</evidence>
<evidence type="ECO:0000256" key="2">
    <source>
        <dbReference type="ARBA" id="ARBA00022723"/>
    </source>
</evidence>
<dbReference type="GO" id="GO:0016491">
    <property type="term" value="F:oxidoreductase activity"/>
    <property type="evidence" value="ECO:0007669"/>
    <property type="project" value="InterPro"/>
</dbReference>
<comment type="similarity">
    <text evidence="1">Belongs to the tyrosinase family.</text>
</comment>
<dbReference type="KEGG" id="bsen:DP114_02280"/>
<reference evidence="6 7" key="1">
    <citation type="submission" date="2018-06" db="EMBL/GenBank/DDBJ databases">
        <title>Comparative genomics of Brasilonema spp. strains.</title>
        <authorList>
            <person name="Alvarenga D.O."/>
            <person name="Fiore M.F."/>
            <person name="Varani A.M."/>
        </authorList>
    </citation>
    <scope>NUCLEOTIDE SEQUENCE [LARGE SCALE GENOMIC DNA]</scope>
    <source>
        <strain evidence="6 7">CENA114</strain>
    </source>
</reference>
<dbReference type="Proteomes" id="UP000503129">
    <property type="component" value="Chromosome"/>
</dbReference>
<dbReference type="EMBL" id="CP030118">
    <property type="protein sequence ID" value="QDL06886.1"/>
    <property type="molecule type" value="Genomic_DNA"/>
</dbReference>
<feature type="region of interest" description="Disordered" evidence="4">
    <location>
        <begin position="418"/>
        <end position="437"/>
    </location>
</feature>
<keyword evidence="7" id="KW-1185">Reference proteome</keyword>
<feature type="domain" description="Tyrosinase copper-binding" evidence="5">
    <location>
        <begin position="110"/>
        <end position="127"/>
    </location>
</feature>
<dbReference type="RefSeq" id="WP_171975335.1">
    <property type="nucleotide sequence ID" value="NZ_CAWOXK010000001.1"/>
</dbReference>
<dbReference type="PROSITE" id="PS00497">
    <property type="entry name" value="TYROSINASE_1"/>
    <property type="match status" value="1"/>
</dbReference>
<gene>
    <name evidence="6" type="ORF">DP114_02280</name>
</gene>
<evidence type="ECO:0000256" key="1">
    <source>
        <dbReference type="ARBA" id="ARBA00009928"/>
    </source>
</evidence>
<evidence type="ECO:0000256" key="4">
    <source>
        <dbReference type="SAM" id="MobiDB-lite"/>
    </source>
</evidence>
<name>A0A856MD39_9CYAN</name>
<dbReference type="PANTHER" id="PTHR11474">
    <property type="entry name" value="TYROSINASE FAMILY MEMBER"/>
    <property type="match status" value="1"/>
</dbReference>
<organism evidence="6 7">
    <name type="scientific">Brasilonema sennae CENA114</name>
    <dbReference type="NCBI Taxonomy" id="415709"/>
    <lineage>
        <taxon>Bacteria</taxon>
        <taxon>Bacillati</taxon>
        <taxon>Cyanobacteriota</taxon>
        <taxon>Cyanophyceae</taxon>
        <taxon>Nostocales</taxon>
        <taxon>Scytonemataceae</taxon>
        <taxon>Brasilonema</taxon>
        <taxon>Bromeliae group (in: Brasilonema)</taxon>
    </lineage>
</organism>
<dbReference type="InterPro" id="IPR008922">
    <property type="entry name" value="Di-copper_centre_dom_sf"/>
</dbReference>
<proteinExistence type="inferred from homology"/>
<protein>
    <submittedName>
        <fullName evidence="6">Tyrosinase family protein</fullName>
    </submittedName>
</protein>
<dbReference type="Pfam" id="PF00264">
    <property type="entry name" value="Tyrosinase"/>
    <property type="match status" value="1"/>
</dbReference>
<accession>A0A856MD39</accession>
<dbReference type="Gene3D" id="1.10.1280.10">
    <property type="entry name" value="Di-copper center containing domain from catechol oxidase"/>
    <property type="match status" value="1"/>
</dbReference>
<evidence type="ECO:0000313" key="7">
    <source>
        <dbReference type="Proteomes" id="UP000503129"/>
    </source>
</evidence>
<dbReference type="AlphaFoldDB" id="A0A856MD39"/>
<dbReference type="GO" id="GO:0046872">
    <property type="term" value="F:metal ion binding"/>
    <property type="evidence" value="ECO:0007669"/>
    <property type="project" value="UniProtKB-KW"/>
</dbReference>
<evidence type="ECO:0000259" key="5">
    <source>
        <dbReference type="PROSITE" id="PS00497"/>
    </source>
</evidence>